<evidence type="ECO:0000256" key="3">
    <source>
        <dbReference type="ARBA" id="ARBA00022692"/>
    </source>
</evidence>
<dbReference type="STRING" id="88036.D8R6C3"/>
<keyword evidence="4 6" id="KW-1133">Transmembrane helix</keyword>
<evidence type="ECO:0000256" key="2">
    <source>
        <dbReference type="ARBA" id="ARBA00009324"/>
    </source>
</evidence>
<evidence type="ECO:0000259" key="7">
    <source>
        <dbReference type="Pfam" id="PF04116"/>
    </source>
</evidence>
<evidence type="ECO:0000256" key="6">
    <source>
        <dbReference type="SAM" id="Phobius"/>
    </source>
</evidence>
<accession>D8R6C3</accession>
<dbReference type="InterPro" id="IPR006694">
    <property type="entry name" value="Fatty_acid_hydroxylase"/>
</dbReference>
<dbReference type="PANTHER" id="PTHR11863">
    <property type="entry name" value="STEROL DESATURASE"/>
    <property type="match status" value="1"/>
</dbReference>
<keyword evidence="5 6" id="KW-0472">Membrane</keyword>
<dbReference type="OMA" id="MVLHDAY"/>
<organism evidence="9">
    <name type="scientific">Selaginella moellendorffii</name>
    <name type="common">Spikemoss</name>
    <dbReference type="NCBI Taxonomy" id="88036"/>
    <lineage>
        <taxon>Eukaryota</taxon>
        <taxon>Viridiplantae</taxon>
        <taxon>Streptophyta</taxon>
        <taxon>Embryophyta</taxon>
        <taxon>Tracheophyta</taxon>
        <taxon>Lycopodiopsida</taxon>
        <taxon>Selaginellales</taxon>
        <taxon>Selaginellaceae</taxon>
        <taxon>Selaginella</taxon>
    </lineage>
</organism>
<sequence length="257" mass="29567">MTTQGEFASSVCVGILGGLVIASLHALLEHAWFYLLKTLESKALVERLTASIPVSTESAGYRMESFWAVALPPMPVVAMVFLARKGFLERCHFSWDICGSFLFTWTVMVLHDAHSWLVHTLLHRSKSAYRRIHRRHHDNSGELTVFGTAYGDALEIACCITTFYSLVTLWLYRLPQWDPLAILFLMWSMNNVDLMGHCGYRLPAWLYVPASLGVLLTPLAQRPRHHYIRHLDPRFNRSIWDRMSATFRDQHPKLTCY</sequence>
<feature type="domain" description="Fatty acid hydroxylase" evidence="7">
    <location>
        <begin position="107"/>
        <end position="246"/>
    </location>
</feature>
<dbReference type="GO" id="GO:0016126">
    <property type="term" value="P:sterol biosynthetic process"/>
    <property type="evidence" value="ECO:0000318"/>
    <property type="project" value="GO_Central"/>
</dbReference>
<comment type="subcellular location">
    <subcellularLocation>
        <location evidence="1">Membrane</location>
    </subcellularLocation>
</comment>
<dbReference type="GO" id="GO:0005506">
    <property type="term" value="F:iron ion binding"/>
    <property type="evidence" value="ECO:0007669"/>
    <property type="project" value="InterPro"/>
</dbReference>
<dbReference type="eggNOG" id="ENOG502S5MA">
    <property type="taxonomic scope" value="Eukaryota"/>
</dbReference>
<dbReference type="KEGG" id="smo:SELMODRAFT_451547"/>
<protein>
    <recommendedName>
        <fullName evidence="7">Fatty acid hydroxylase domain-containing protein</fullName>
    </recommendedName>
</protein>
<dbReference type="GO" id="GO:0016020">
    <property type="term" value="C:membrane"/>
    <property type="evidence" value="ECO:0007669"/>
    <property type="project" value="UniProtKB-SubCell"/>
</dbReference>
<dbReference type="Pfam" id="PF04116">
    <property type="entry name" value="FA_hydroxylase"/>
    <property type="match status" value="1"/>
</dbReference>
<dbReference type="Proteomes" id="UP000001514">
    <property type="component" value="Unassembled WGS sequence"/>
</dbReference>
<keyword evidence="3 6" id="KW-0812">Transmembrane</keyword>
<comment type="similarity">
    <text evidence="2">Belongs to the sterol desaturase family.</text>
</comment>
<dbReference type="HOGENOM" id="CLU_1083371_0_0_1"/>
<evidence type="ECO:0000313" key="8">
    <source>
        <dbReference type="EMBL" id="EFJ32289.1"/>
    </source>
</evidence>
<reference evidence="8 9" key="1">
    <citation type="journal article" date="2011" name="Science">
        <title>The Selaginella genome identifies genetic changes associated with the evolution of vascular plants.</title>
        <authorList>
            <person name="Banks J.A."/>
            <person name="Nishiyama T."/>
            <person name="Hasebe M."/>
            <person name="Bowman J.L."/>
            <person name="Gribskov M."/>
            <person name="dePamphilis C."/>
            <person name="Albert V.A."/>
            <person name="Aono N."/>
            <person name="Aoyama T."/>
            <person name="Ambrose B.A."/>
            <person name="Ashton N.W."/>
            <person name="Axtell M.J."/>
            <person name="Barker E."/>
            <person name="Barker M.S."/>
            <person name="Bennetzen J.L."/>
            <person name="Bonawitz N.D."/>
            <person name="Chapple C."/>
            <person name="Cheng C."/>
            <person name="Correa L.G."/>
            <person name="Dacre M."/>
            <person name="DeBarry J."/>
            <person name="Dreyer I."/>
            <person name="Elias M."/>
            <person name="Engstrom E.M."/>
            <person name="Estelle M."/>
            <person name="Feng L."/>
            <person name="Finet C."/>
            <person name="Floyd S.K."/>
            <person name="Frommer W.B."/>
            <person name="Fujita T."/>
            <person name="Gramzow L."/>
            <person name="Gutensohn M."/>
            <person name="Harholt J."/>
            <person name="Hattori M."/>
            <person name="Heyl A."/>
            <person name="Hirai T."/>
            <person name="Hiwatashi Y."/>
            <person name="Ishikawa M."/>
            <person name="Iwata M."/>
            <person name="Karol K.G."/>
            <person name="Koehler B."/>
            <person name="Kolukisaoglu U."/>
            <person name="Kubo M."/>
            <person name="Kurata T."/>
            <person name="Lalonde S."/>
            <person name="Li K."/>
            <person name="Li Y."/>
            <person name="Litt A."/>
            <person name="Lyons E."/>
            <person name="Manning G."/>
            <person name="Maruyama T."/>
            <person name="Michael T.P."/>
            <person name="Mikami K."/>
            <person name="Miyazaki S."/>
            <person name="Morinaga S."/>
            <person name="Murata T."/>
            <person name="Mueller-Roeber B."/>
            <person name="Nelson D.R."/>
            <person name="Obara M."/>
            <person name="Oguri Y."/>
            <person name="Olmstead R.G."/>
            <person name="Onodera N."/>
            <person name="Petersen B.L."/>
            <person name="Pils B."/>
            <person name="Prigge M."/>
            <person name="Rensing S.A."/>
            <person name="Riano-Pachon D.M."/>
            <person name="Roberts A.W."/>
            <person name="Sato Y."/>
            <person name="Scheller H.V."/>
            <person name="Schulz B."/>
            <person name="Schulz C."/>
            <person name="Shakirov E.V."/>
            <person name="Shibagaki N."/>
            <person name="Shinohara N."/>
            <person name="Shippen D.E."/>
            <person name="Soerensen I."/>
            <person name="Sotooka R."/>
            <person name="Sugimoto N."/>
            <person name="Sugita M."/>
            <person name="Sumikawa N."/>
            <person name="Tanurdzic M."/>
            <person name="Theissen G."/>
            <person name="Ulvskov P."/>
            <person name="Wakazuki S."/>
            <person name="Weng J.K."/>
            <person name="Willats W.W."/>
            <person name="Wipf D."/>
            <person name="Wolf P.G."/>
            <person name="Yang L."/>
            <person name="Zimmer A.D."/>
            <person name="Zhu Q."/>
            <person name="Mitros T."/>
            <person name="Hellsten U."/>
            <person name="Loque D."/>
            <person name="Otillar R."/>
            <person name="Salamov A."/>
            <person name="Schmutz J."/>
            <person name="Shapiro H."/>
            <person name="Lindquist E."/>
            <person name="Lucas S."/>
            <person name="Rokhsar D."/>
            <person name="Grigoriev I.V."/>
        </authorList>
    </citation>
    <scope>NUCLEOTIDE SEQUENCE [LARGE SCALE GENOMIC DNA]</scope>
</reference>
<evidence type="ECO:0000313" key="9">
    <source>
        <dbReference type="Proteomes" id="UP000001514"/>
    </source>
</evidence>
<dbReference type="GO" id="GO:0000248">
    <property type="term" value="F:C-5 sterol desaturase activity"/>
    <property type="evidence" value="ECO:0000318"/>
    <property type="project" value="GO_Central"/>
</dbReference>
<dbReference type="InParanoid" id="D8R6C3"/>
<dbReference type="Gramene" id="EFJ32289">
    <property type="protein sequence ID" value="EFJ32289"/>
    <property type="gene ID" value="SELMODRAFT_451547"/>
</dbReference>
<gene>
    <name evidence="8" type="ORF">SELMODRAFT_451547</name>
</gene>
<dbReference type="EMBL" id="GL377572">
    <property type="protein sequence ID" value="EFJ32289.1"/>
    <property type="molecule type" value="Genomic_DNA"/>
</dbReference>
<feature type="transmembrane region" description="Helical" evidence="6">
    <location>
        <begin position="7"/>
        <end position="28"/>
    </location>
</feature>
<proteinExistence type="inferred from homology"/>
<name>D8R6C3_SELML</name>
<dbReference type="AlphaFoldDB" id="D8R6C3"/>
<feature type="transmembrane region" description="Helical" evidence="6">
    <location>
        <begin position="65"/>
        <end position="83"/>
    </location>
</feature>
<keyword evidence="9" id="KW-1185">Reference proteome</keyword>
<evidence type="ECO:0000256" key="5">
    <source>
        <dbReference type="ARBA" id="ARBA00023136"/>
    </source>
</evidence>
<evidence type="ECO:0000256" key="1">
    <source>
        <dbReference type="ARBA" id="ARBA00004370"/>
    </source>
</evidence>
<evidence type="ECO:0000256" key="4">
    <source>
        <dbReference type="ARBA" id="ARBA00022989"/>
    </source>
</evidence>
<dbReference type="InterPro" id="IPR050307">
    <property type="entry name" value="Sterol_Desaturase_Related"/>
</dbReference>